<evidence type="ECO:0000259" key="2">
    <source>
        <dbReference type="Pfam" id="PF25273"/>
    </source>
</evidence>
<evidence type="ECO:0000313" key="4">
    <source>
        <dbReference type="WBParaSite" id="PSU_v2.g15938.t1"/>
    </source>
</evidence>
<feature type="region of interest" description="Disordered" evidence="1">
    <location>
        <begin position="317"/>
        <end position="367"/>
    </location>
</feature>
<organism evidence="3 4">
    <name type="scientific">Panagrolaimus superbus</name>
    <dbReference type="NCBI Taxonomy" id="310955"/>
    <lineage>
        <taxon>Eukaryota</taxon>
        <taxon>Metazoa</taxon>
        <taxon>Ecdysozoa</taxon>
        <taxon>Nematoda</taxon>
        <taxon>Chromadorea</taxon>
        <taxon>Rhabditida</taxon>
        <taxon>Tylenchina</taxon>
        <taxon>Panagrolaimomorpha</taxon>
        <taxon>Panagrolaimoidea</taxon>
        <taxon>Panagrolaimidae</taxon>
        <taxon>Panagrolaimus</taxon>
    </lineage>
</organism>
<dbReference type="WBParaSite" id="PSU_v2.g15938.t1">
    <property type="protein sequence ID" value="PSU_v2.g15938.t1"/>
    <property type="gene ID" value="PSU_v2.g15938"/>
</dbReference>
<accession>A0A914Y9I0</accession>
<feature type="compositionally biased region" description="Basic residues" evidence="1">
    <location>
        <begin position="357"/>
        <end position="367"/>
    </location>
</feature>
<keyword evidence="3" id="KW-1185">Reference proteome</keyword>
<feature type="domain" description="DUF7869" evidence="2">
    <location>
        <begin position="21"/>
        <end position="172"/>
    </location>
</feature>
<sequence length="367" mass="41584">MKIMNSLCLGVVHKIPQNSLGRDQLHAYWNIDQMSGGTSNTIISQLFNIISNTNPIPVEISIQLDNCAANKNYNTLAAFGLLLLWITKIKKIYICMPEVGHTHDDVDRHFGILARYHRFFNETFPNVVTNNLLPTTYDFLSITDSIVNKFKEVNSNHLFELSRNADGEAIVRIGRYVRSDNFLSHGSSNVSHFMLFKDKPNLSSLPPIIPRNELNKKGFDDLCNAMKNLMPSSDFLELKNLPVFIAETETSEDFQQLLDRISSRMITENSTFEIPEFNNIRVEDFLKNPKIWRTWQPPSEADIAVFASELHEAEIALEDQDGEQIPNNPPPTSKPVPKKKASKTSSSVPPGIEPPPKRPRGRPSKKK</sequence>
<dbReference type="Pfam" id="PF25273">
    <property type="entry name" value="DUF7869"/>
    <property type="match status" value="1"/>
</dbReference>
<proteinExistence type="predicted"/>
<dbReference type="AlphaFoldDB" id="A0A914Y9I0"/>
<evidence type="ECO:0000256" key="1">
    <source>
        <dbReference type="SAM" id="MobiDB-lite"/>
    </source>
</evidence>
<name>A0A914Y9I0_9BILA</name>
<dbReference type="Proteomes" id="UP000887577">
    <property type="component" value="Unplaced"/>
</dbReference>
<evidence type="ECO:0000313" key="3">
    <source>
        <dbReference type="Proteomes" id="UP000887577"/>
    </source>
</evidence>
<protein>
    <recommendedName>
        <fullName evidence="2">DUF7869 domain-containing protein</fullName>
    </recommendedName>
</protein>
<dbReference type="InterPro" id="IPR057191">
    <property type="entry name" value="DUF7869"/>
</dbReference>
<reference evidence="4" key="1">
    <citation type="submission" date="2022-11" db="UniProtKB">
        <authorList>
            <consortium name="WormBaseParasite"/>
        </authorList>
    </citation>
    <scope>IDENTIFICATION</scope>
</reference>